<dbReference type="InterPro" id="IPR016095">
    <property type="entry name" value="Ribosomal_uL1_3-a/b-sand"/>
</dbReference>
<gene>
    <name evidence="10" type="primary">rplA</name>
    <name evidence="11" type="ORF">SAMN02745150_00179</name>
</gene>
<dbReference type="GO" id="GO:0006412">
    <property type="term" value="P:translation"/>
    <property type="evidence" value="ECO:0007669"/>
    <property type="project" value="UniProtKB-UniRule"/>
</dbReference>
<proteinExistence type="inferred from homology"/>
<evidence type="ECO:0000256" key="5">
    <source>
        <dbReference type="ARBA" id="ARBA00022845"/>
    </source>
</evidence>
<dbReference type="AlphaFoldDB" id="A0A1I1D7B7"/>
<dbReference type="SUPFAM" id="SSF56808">
    <property type="entry name" value="Ribosomal protein L1"/>
    <property type="match status" value="1"/>
</dbReference>
<dbReference type="CDD" id="cd00403">
    <property type="entry name" value="Ribosomal_L1"/>
    <property type="match status" value="1"/>
</dbReference>
<dbReference type="STRING" id="34097.SAMN02745150_00179"/>
<evidence type="ECO:0000256" key="1">
    <source>
        <dbReference type="ARBA" id="ARBA00010531"/>
    </source>
</evidence>
<dbReference type="InterPro" id="IPR002143">
    <property type="entry name" value="Ribosomal_uL1"/>
</dbReference>
<evidence type="ECO:0000256" key="4">
    <source>
        <dbReference type="ARBA" id="ARBA00022730"/>
    </source>
</evidence>
<sequence length="237" mass="26533">MKVIERNGIRYKGTKRQIEAIQKFDLLVPYGLDEAVKMVKELATAKFDETIELHYNLNIKQKHNIRDTVVMPHNVGKEFKVLVFAEGDKATEAKNAGADFVGSDDLIQKIKDGWFEFDAVVATPDMMPKLAVIASGLGRRKLMPSPKTGNVTLEVERVIKEFKAGKVEVRADKTGNVHIVVGKKTKSDQDLAENVMAIHQLIMRNKPIDLKGEYIKTLVITSTMGPSIRIDFKKLTA</sequence>
<dbReference type="FunFam" id="3.40.50.790:FF:000001">
    <property type="entry name" value="50S ribosomal protein L1"/>
    <property type="match status" value="1"/>
</dbReference>
<dbReference type="GO" id="GO:0003735">
    <property type="term" value="F:structural constituent of ribosome"/>
    <property type="evidence" value="ECO:0007669"/>
    <property type="project" value="InterPro"/>
</dbReference>
<evidence type="ECO:0000256" key="8">
    <source>
        <dbReference type="ARBA" id="ARBA00023274"/>
    </source>
</evidence>
<keyword evidence="7 10" id="KW-0689">Ribosomal protein</keyword>
<dbReference type="PIRSF" id="PIRSF002155">
    <property type="entry name" value="Ribosomal_L1"/>
    <property type="match status" value="1"/>
</dbReference>
<protein>
    <recommendedName>
        <fullName evidence="9 10">Large ribosomal subunit protein uL1</fullName>
    </recommendedName>
</protein>
<evidence type="ECO:0000256" key="2">
    <source>
        <dbReference type="ARBA" id="ARBA00022491"/>
    </source>
</evidence>
<comment type="function">
    <text evidence="10">Binds directly to 23S rRNA. The L1 stalk is quite mobile in the ribosome, and is involved in E site tRNA release.</text>
</comment>
<comment type="similarity">
    <text evidence="1 10">Belongs to the universal ribosomal protein uL1 family.</text>
</comment>
<dbReference type="Proteomes" id="UP000240042">
    <property type="component" value="Unassembled WGS sequence"/>
</dbReference>
<evidence type="ECO:0000313" key="12">
    <source>
        <dbReference type="Proteomes" id="UP000240042"/>
    </source>
</evidence>
<evidence type="ECO:0000256" key="3">
    <source>
        <dbReference type="ARBA" id="ARBA00022555"/>
    </source>
</evidence>
<dbReference type="InterPro" id="IPR005878">
    <property type="entry name" value="Ribosom_uL1_bac-type"/>
</dbReference>
<dbReference type="GO" id="GO:0015934">
    <property type="term" value="C:large ribosomal subunit"/>
    <property type="evidence" value="ECO:0007669"/>
    <property type="project" value="InterPro"/>
</dbReference>
<dbReference type="InterPro" id="IPR023674">
    <property type="entry name" value="Ribosomal_uL1-like"/>
</dbReference>
<dbReference type="EMBL" id="FOKY01000001">
    <property type="protein sequence ID" value="SFB68453.1"/>
    <property type="molecule type" value="Genomic_DNA"/>
</dbReference>
<keyword evidence="8 10" id="KW-0687">Ribonucleoprotein</keyword>
<evidence type="ECO:0000256" key="9">
    <source>
        <dbReference type="ARBA" id="ARBA00035241"/>
    </source>
</evidence>
<dbReference type="Gene3D" id="3.30.190.20">
    <property type="match status" value="1"/>
</dbReference>
<dbReference type="PANTHER" id="PTHR36427:SF3">
    <property type="entry name" value="LARGE RIBOSOMAL SUBUNIT PROTEIN UL1M"/>
    <property type="match status" value="1"/>
</dbReference>
<organism evidence="11 12">
    <name type="scientific">Brevinema andersonii</name>
    <dbReference type="NCBI Taxonomy" id="34097"/>
    <lineage>
        <taxon>Bacteria</taxon>
        <taxon>Pseudomonadati</taxon>
        <taxon>Spirochaetota</taxon>
        <taxon>Spirochaetia</taxon>
        <taxon>Brevinematales</taxon>
        <taxon>Brevinemataceae</taxon>
        <taxon>Brevinema</taxon>
    </lineage>
</organism>
<keyword evidence="4 10" id="KW-0699">rRNA-binding</keyword>
<name>A0A1I1D7B7_BREAD</name>
<dbReference type="Pfam" id="PF00687">
    <property type="entry name" value="Ribosomal_L1"/>
    <property type="match status" value="1"/>
</dbReference>
<accession>A0A1I1D7B7</accession>
<dbReference type="RefSeq" id="WP_092317310.1">
    <property type="nucleotide sequence ID" value="NZ_FOKY01000001.1"/>
</dbReference>
<keyword evidence="2 10" id="KW-0678">Repressor</keyword>
<dbReference type="GO" id="GO:0019843">
    <property type="term" value="F:rRNA binding"/>
    <property type="evidence" value="ECO:0007669"/>
    <property type="project" value="UniProtKB-UniRule"/>
</dbReference>
<dbReference type="GO" id="GO:0000049">
    <property type="term" value="F:tRNA binding"/>
    <property type="evidence" value="ECO:0007669"/>
    <property type="project" value="UniProtKB-KW"/>
</dbReference>
<keyword evidence="3 10" id="KW-0820">tRNA-binding</keyword>
<evidence type="ECO:0000256" key="6">
    <source>
        <dbReference type="ARBA" id="ARBA00022884"/>
    </source>
</evidence>
<dbReference type="GO" id="GO:0006417">
    <property type="term" value="P:regulation of translation"/>
    <property type="evidence" value="ECO:0007669"/>
    <property type="project" value="UniProtKB-KW"/>
</dbReference>
<dbReference type="InterPro" id="IPR028364">
    <property type="entry name" value="Ribosomal_uL1/biogenesis"/>
</dbReference>
<dbReference type="HAMAP" id="MF_01318_B">
    <property type="entry name" value="Ribosomal_uL1_B"/>
    <property type="match status" value="1"/>
</dbReference>
<evidence type="ECO:0000256" key="7">
    <source>
        <dbReference type="ARBA" id="ARBA00022980"/>
    </source>
</evidence>
<dbReference type="OrthoDB" id="9803740at2"/>
<comment type="function">
    <text evidence="10">Protein L1 is also a translational repressor protein, it controls the translation of the L11 operon by binding to its mRNA.</text>
</comment>
<evidence type="ECO:0000313" key="11">
    <source>
        <dbReference type="EMBL" id="SFB68453.1"/>
    </source>
</evidence>
<keyword evidence="6 10" id="KW-0694">RNA-binding</keyword>
<keyword evidence="12" id="KW-1185">Reference proteome</keyword>
<comment type="subunit">
    <text evidence="10">Part of the 50S ribosomal subunit.</text>
</comment>
<reference evidence="12" key="1">
    <citation type="submission" date="2016-10" db="EMBL/GenBank/DDBJ databases">
        <authorList>
            <person name="Varghese N."/>
            <person name="Submissions S."/>
        </authorList>
    </citation>
    <scope>NUCLEOTIDE SEQUENCE [LARGE SCALE GENOMIC DNA]</scope>
    <source>
        <strain evidence="12">ATCC 43811</strain>
    </source>
</reference>
<evidence type="ECO:0000256" key="10">
    <source>
        <dbReference type="HAMAP-Rule" id="MF_01318"/>
    </source>
</evidence>
<dbReference type="Gene3D" id="3.40.50.790">
    <property type="match status" value="1"/>
</dbReference>
<keyword evidence="5 10" id="KW-0810">Translation regulation</keyword>
<dbReference type="PANTHER" id="PTHR36427">
    <property type="entry name" value="54S RIBOSOMAL PROTEIN L1, MITOCHONDRIAL"/>
    <property type="match status" value="1"/>
</dbReference>
<dbReference type="NCBIfam" id="TIGR01169">
    <property type="entry name" value="rplA_bact"/>
    <property type="match status" value="1"/>
</dbReference>